<keyword evidence="5" id="KW-1185">Reference proteome</keyword>
<evidence type="ECO:0000256" key="1">
    <source>
        <dbReference type="PROSITE-ProRule" id="PRU00325"/>
    </source>
</evidence>
<dbReference type="InterPro" id="IPR018289">
    <property type="entry name" value="MULE_transposase_dom"/>
</dbReference>
<dbReference type="AlphaFoldDB" id="A0A0K9Q4I4"/>
<accession>A0A0K9Q4I4</accession>
<name>A0A0K9Q4I4_ZOSMR</name>
<dbReference type="Pfam" id="PF10551">
    <property type="entry name" value="MULE"/>
    <property type="match status" value="1"/>
</dbReference>
<protein>
    <recommendedName>
        <fullName evidence="3">SWIM-type domain-containing protein</fullName>
    </recommendedName>
</protein>
<feature type="domain" description="SWIM-type" evidence="3">
    <location>
        <begin position="582"/>
        <end position="620"/>
    </location>
</feature>
<gene>
    <name evidence="4" type="ORF">ZOSMA_105G00030</name>
</gene>
<keyword evidence="1" id="KW-0863">Zinc-finger</keyword>
<keyword evidence="1" id="KW-0479">Metal-binding</keyword>
<dbReference type="InterPro" id="IPR004330">
    <property type="entry name" value="FAR1_DNA_bnd_dom"/>
</dbReference>
<evidence type="ECO:0000256" key="2">
    <source>
        <dbReference type="SAM" id="MobiDB-lite"/>
    </source>
</evidence>
<organism evidence="4 5">
    <name type="scientific">Zostera marina</name>
    <name type="common">Eelgrass</name>
    <dbReference type="NCBI Taxonomy" id="29655"/>
    <lineage>
        <taxon>Eukaryota</taxon>
        <taxon>Viridiplantae</taxon>
        <taxon>Streptophyta</taxon>
        <taxon>Embryophyta</taxon>
        <taxon>Tracheophyta</taxon>
        <taxon>Spermatophyta</taxon>
        <taxon>Magnoliopsida</taxon>
        <taxon>Liliopsida</taxon>
        <taxon>Zosteraceae</taxon>
        <taxon>Zostera</taxon>
    </lineage>
</organism>
<evidence type="ECO:0000313" key="4">
    <source>
        <dbReference type="EMBL" id="KMZ76176.1"/>
    </source>
</evidence>
<dbReference type="OMA" id="TIRESWC"/>
<dbReference type="STRING" id="29655.A0A0K9Q4I4"/>
<feature type="region of interest" description="Disordered" evidence="2">
    <location>
        <begin position="718"/>
        <end position="744"/>
    </location>
</feature>
<proteinExistence type="predicted"/>
<dbReference type="InterPro" id="IPR007527">
    <property type="entry name" value="Znf_SWIM"/>
</dbReference>
<dbReference type="GO" id="GO:0008270">
    <property type="term" value="F:zinc ion binding"/>
    <property type="evidence" value="ECO:0007669"/>
    <property type="project" value="UniProtKB-KW"/>
</dbReference>
<dbReference type="EMBL" id="LFYR01000069">
    <property type="protein sequence ID" value="KMZ76176.1"/>
    <property type="molecule type" value="Genomic_DNA"/>
</dbReference>
<dbReference type="OrthoDB" id="680064at2759"/>
<comment type="caution">
    <text evidence="4">The sequence shown here is derived from an EMBL/GenBank/DDBJ whole genome shotgun (WGS) entry which is preliminary data.</text>
</comment>
<dbReference type="Pfam" id="PF03101">
    <property type="entry name" value="FAR1"/>
    <property type="match status" value="1"/>
</dbReference>
<evidence type="ECO:0000259" key="3">
    <source>
        <dbReference type="PROSITE" id="PS50966"/>
    </source>
</evidence>
<evidence type="ECO:0000313" key="5">
    <source>
        <dbReference type="Proteomes" id="UP000036987"/>
    </source>
</evidence>
<keyword evidence="1" id="KW-0862">Zinc</keyword>
<dbReference type="PANTHER" id="PTHR47718">
    <property type="entry name" value="OS01G0519700 PROTEIN"/>
    <property type="match status" value="1"/>
</dbReference>
<dbReference type="PROSITE" id="PS50966">
    <property type="entry name" value="ZF_SWIM"/>
    <property type="match status" value="1"/>
</dbReference>
<feature type="compositionally biased region" description="Basic and acidic residues" evidence="2">
    <location>
        <begin position="735"/>
        <end position="744"/>
    </location>
</feature>
<sequence length="774" mass="89363">MEINKGLLLFKDMIEERPANDNYSSLSMNNECQRRESEELQVGDINNNKTNLRTEGRDDQYGREDMYSTDVDSIRFIDLPKIGMTFDSLEEVEHTYYAFAGQKGFCVQKGSTRHSKNCLRKKTYVCSKEGTSKAKVPVVENPANISTKPRHIRNSRTGCKALLSIKKVGEQWMICKVNDDHNHEMSALSNKRFLKINREITPYARNLINRLEESNIPPSQQYSYVAMQSGGFSSCSFTQSDFSNYRRDDKENMISHDVDILIKKFQTLKEHDDDYYYSYELDKEGCLKQLFWADPKCIEEYKQYGEAITFDTTYNTNKYKLIIGIFCGVNNHMRTVLFANGFLSNESTESFIWLFSEFKKCMGNYPKTIITDQDAAMKTAISSEFPTTFHRLCKWHITHKMCDKVGTVYRNKDEMERFNKILNTSENINEFEKNWSSWATDNKLTENKWLKDMYTIRESWCPIYMTNHFFGGMQSTQRSEGMNSLVKLNVKRSSTLFEFVCSLEVVLNAQRNKLEELNHRDMDAPPLLITQLQIEKCLLYIYTTEVFLLYQQQVQKSVCYYIRGLPNEPNIHIVVGIYTQIQSAKITCNDLEDTPSCSCHLFSSKAIPCRHIICFLTTTGRTSLPNDLICDRWKKTENKSQTRAEGIQKPVGTALASIFNRCARLIGNNVKIEDEIISKMNGILQEFEALHSTGNRQSVSRSITRFEDKITTMPLIGNPKVAKTKGSGKNTGRPGKADPRFKSTREIKVKRPRCCKKCQQQGHNARSCAVDYHK</sequence>
<dbReference type="Proteomes" id="UP000036987">
    <property type="component" value="Unassembled WGS sequence"/>
</dbReference>
<reference evidence="5" key="1">
    <citation type="journal article" date="2016" name="Nature">
        <title>The genome of the seagrass Zostera marina reveals angiosperm adaptation to the sea.</title>
        <authorList>
            <person name="Olsen J.L."/>
            <person name="Rouze P."/>
            <person name="Verhelst B."/>
            <person name="Lin Y.-C."/>
            <person name="Bayer T."/>
            <person name="Collen J."/>
            <person name="Dattolo E."/>
            <person name="De Paoli E."/>
            <person name="Dittami S."/>
            <person name="Maumus F."/>
            <person name="Michel G."/>
            <person name="Kersting A."/>
            <person name="Lauritano C."/>
            <person name="Lohaus R."/>
            <person name="Toepel M."/>
            <person name="Tonon T."/>
            <person name="Vanneste K."/>
            <person name="Amirebrahimi M."/>
            <person name="Brakel J."/>
            <person name="Bostroem C."/>
            <person name="Chovatia M."/>
            <person name="Grimwood J."/>
            <person name="Jenkins J.W."/>
            <person name="Jueterbock A."/>
            <person name="Mraz A."/>
            <person name="Stam W.T."/>
            <person name="Tice H."/>
            <person name="Bornberg-Bauer E."/>
            <person name="Green P.J."/>
            <person name="Pearson G.A."/>
            <person name="Procaccini G."/>
            <person name="Duarte C.M."/>
            <person name="Schmutz J."/>
            <person name="Reusch T.B.H."/>
            <person name="Van de Peer Y."/>
        </authorList>
    </citation>
    <scope>NUCLEOTIDE SEQUENCE [LARGE SCALE GENOMIC DNA]</scope>
    <source>
        <strain evidence="5">cv. Finnish</strain>
    </source>
</reference>